<dbReference type="PROSITE" id="PS01217">
    <property type="entry name" value="SUCCINYL_COA_LIG_3"/>
    <property type="match status" value="1"/>
</dbReference>
<proteinExistence type="predicted"/>
<dbReference type="InterPro" id="IPR013650">
    <property type="entry name" value="ATP-grasp_succ-CoA_synth-type"/>
</dbReference>
<dbReference type="GO" id="GO:0005524">
    <property type="term" value="F:ATP binding"/>
    <property type="evidence" value="ECO:0007669"/>
    <property type="project" value="UniProtKB-UniRule"/>
</dbReference>
<accession>A0A2L1CCM9</accession>
<dbReference type="GO" id="GO:0042709">
    <property type="term" value="C:succinate-CoA ligase complex"/>
    <property type="evidence" value="ECO:0007669"/>
    <property type="project" value="TreeGrafter"/>
</dbReference>
<dbReference type="PIRSF" id="PIRSF001554">
    <property type="entry name" value="SucCS_beta"/>
    <property type="match status" value="1"/>
</dbReference>
<evidence type="ECO:0000313" key="9">
    <source>
        <dbReference type="Proteomes" id="UP000239462"/>
    </source>
</evidence>
<dbReference type="InterPro" id="IPR017866">
    <property type="entry name" value="Succ-CoA_synthase_bsu_CS"/>
</dbReference>
<dbReference type="InterPro" id="IPR005809">
    <property type="entry name" value="Succ_CoA_ligase-like_bsu"/>
</dbReference>
<dbReference type="NCBIfam" id="TIGR01016">
    <property type="entry name" value="sucCoAbeta"/>
    <property type="match status" value="1"/>
</dbReference>
<dbReference type="AlphaFoldDB" id="A0A2L1CCM9"/>
<dbReference type="PROSITE" id="PS50975">
    <property type="entry name" value="ATP_GRASP"/>
    <property type="match status" value="1"/>
</dbReference>
<dbReference type="NCBIfam" id="NF001913">
    <property type="entry name" value="PRK00696.1"/>
    <property type="match status" value="1"/>
</dbReference>
<dbReference type="Gene3D" id="3.30.470.20">
    <property type="entry name" value="ATP-grasp fold, B domain"/>
    <property type="match status" value="1"/>
</dbReference>
<evidence type="ECO:0000256" key="1">
    <source>
        <dbReference type="ARBA" id="ARBA00001946"/>
    </source>
</evidence>
<dbReference type="InterPro" id="IPR016102">
    <property type="entry name" value="Succinyl-CoA_synth-like"/>
</dbReference>
<dbReference type="EMBL" id="CP026606">
    <property type="protein sequence ID" value="AVB77111.1"/>
    <property type="molecule type" value="Genomic_DNA"/>
</dbReference>
<keyword evidence="6" id="KW-0067">ATP-binding</keyword>
<dbReference type="FunFam" id="3.30.470.20:FF:000002">
    <property type="entry name" value="Succinate--CoA ligase [ADP-forming] subunit beta"/>
    <property type="match status" value="1"/>
</dbReference>
<dbReference type="Proteomes" id="UP000239462">
    <property type="component" value="Chromosome"/>
</dbReference>
<evidence type="ECO:0000313" key="8">
    <source>
        <dbReference type="EMBL" id="AVB77111.1"/>
    </source>
</evidence>
<protein>
    <submittedName>
        <fullName evidence="8">Succinyl-CoA ligase [ADP-forming] subunit beta</fullName>
        <ecNumber evidence="8">6.2.1.5</ecNumber>
    </submittedName>
</protein>
<keyword evidence="3" id="KW-0479">Metal-binding</keyword>
<keyword evidence="5" id="KW-0460">Magnesium</keyword>
<dbReference type="InterPro" id="IPR011761">
    <property type="entry name" value="ATP-grasp"/>
</dbReference>
<evidence type="ECO:0000256" key="5">
    <source>
        <dbReference type="ARBA" id="ARBA00022842"/>
    </source>
</evidence>
<dbReference type="PANTHER" id="PTHR11815:SF10">
    <property type="entry name" value="SUCCINATE--COA LIGASE [GDP-FORMING] SUBUNIT BETA, MITOCHONDRIAL"/>
    <property type="match status" value="1"/>
</dbReference>
<evidence type="ECO:0000256" key="2">
    <source>
        <dbReference type="ARBA" id="ARBA00022598"/>
    </source>
</evidence>
<evidence type="ECO:0000259" key="7">
    <source>
        <dbReference type="PROSITE" id="PS50975"/>
    </source>
</evidence>
<dbReference type="Pfam" id="PF00549">
    <property type="entry name" value="Ligase_CoA"/>
    <property type="match status" value="1"/>
</dbReference>
<evidence type="ECO:0000256" key="6">
    <source>
        <dbReference type="PROSITE-ProRule" id="PRU00409"/>
    </source>
</evidence>
<dbReference type="PANTHER" id="PTHR11815">
    <property type="entry name" value="SUCCINYL-COA SYNTHETASE BETA CHAIN"/>
    <property type="match status" value="1"/>
</dbReference>
<dbReference type="InterPro" id="IPR013815">
    <property type="entry name" value="ATP_grasp_subdomain_1"/>
</dbReference>
<reference evidence="9" key="1">
    <citation type="journal article" date="2018" name="Genome Announc.">
        <title>Complete Genome Sequence of the Methanococcus maripaludis Type Strain JJ (DSM 2067), a Model for Selenoprotein Synthesis in Archaea.</title>
        <authorList>
            <person name="Poehlein A."/>
            <person name="Heym D."/>
            <person name="Quitzke V."/>
            <person name="Fersch J."/>
            <person name="Daniel R."/>
            <person name="Rother M."/>
        </authorList>
    </citation>
    <scope>NUCLEOTIDE SEQUENCE [LARGE SCALE GENOMIC DNA]</scope>
    <source>
        <strain evidence="9">DSM 2067</strain>
    </source>
</reference>
<dbReference type="Pfam" id="PF08442">
    <property type="entry name" value="ATP-grasp_2"/>
    <property type="match status" value="1"/>
</dbReference>
<dbReference type="InterPro" id="IPR005811">
    <property type="entry name" value="SUCC_ACL_C"/>
</dbReference>
<organism evidence="8 9">
    <name type="scientific">Methanococcus maripaludis</name>
    <name type="common">Methanococcus deltae</name>
    <dbReference type="NCBI Taxonomy" id="39152"/>
    <lineage>
        <taxon>Archaea</taxon>
        <taxon>Methanobacteriati</taxon>
        <taxon>Methanobacteriota</taxon>
        <taxon>Methanomada group</taxon>
        <taxon>Methanococci</taxon>
        <taxon>Methanococcales</taxon>
        <taxon>Methanococcaceae</taxon>
        <taxon>Methanococcus</taxon>
    </lineage>
</organism>
<dbReference type="GO" id="GO:0006099">
    <property type="term" value="P:tricarboxylic acid cycle"/>
    <property type="evidence" value="ECO:0007669"/>
    <property type="project" value="InterPro"/>
</dbReference>
<name>A0A2L1CCM9_METMI</name>
<dbReference type="GO" id="GO:0004775">
    <property type="term" value="F:succinate-CoA ligase (ADP-forming) activity"/>
    <property type="evidence" value="ECO:0007669"/>
    <property type="project" value="UniProtKB-EC"/>
</dbReference>
<dbReference type="EC" id="6.2.1.5" evidence="8"/>
<dbReference type="KEGG" id="mmad:MMJJ_17400"/>
<comment type="cofactor">
    <cofactor evidence="1">
        <name>Mg(2+)</name>
        <dbReference type="ChEBI" id="CHEBI:18420"/>
    </cofactor>
</comment>
<keyword evidence="4 6" id="KW-0547">Nucleotide-binding</keyword>
<evidence type="ECO:0000256" key="4">
    <source>
        <dbReference type="ARBA" id="ARBA00022741"/>
    </source>
</evidence>
<sequence length="365" mass="39979">MIFMKLHEYEAKEIFKENNIPIPKNKLVCGKVESIDYPVVIKAQVLVGGRGKAGGILFADNVDDANEKIESLIGNTVKGELVEKVLLEEQIKIAKEYYVGVVVNRNEKNNVVIFSTEGGVDIEEVSSKTPEKIIKLSLNPEKEFLPYLARGMLKKAGIPSQEIPKVADVLCKVYKAFKDMDGILAEINPLVFTEDGKIIAADAVLNIDDDAYFRHNYEKFEEFNKQEKSEFAYVELDGDIAVIGNGAGLTLASMDIVKEFGGNPACFLDVGGGSNRETVKKALLKATSRKNVKGAFINILGGITRCDEVSMGIVDVLKENPNLKFAVRMMGTNEEEGRKILSENGISFESSMEGAAKALTGLINS</sequence>
<dbReference type="Gene3D" id="3.30.1490.20">
    <property type="entry name" value="ATP-grasp fold, A domain"/>
    <property type="match status" value="1"/>
</dbReference>
<evidence type="ECO:0000256" key="3">
    <source>
        <dbReference type="ARBA" id="ARBA00022723"/>
    </source>
</evidence>
<keyword evidence="2 8" id="KW-0436">Ligase</keyword>
<dbReference type="SUPFAM" id="SSF52210">
    <property type="entry name" value="Succinyl-CoA synthetase domains"/>
    <property type="match status" value="1"/>
</dbReference>
<dbReference type="GO" id="GO:0006104">
    <property type="term" value="P:succinyl-CoA metabolic process"/>
    <property type="evidence" value="ECO:0007669"/>
    <property type="project" value="TreeGrafter"/>
</dbReference>
<dbReference type="SUPFAM" id="SSF56059">
    <property type="entry name" value="Glutathione synthetase ATP-binding domain-like"/>
    <property type="match status" value="1"/>
</dbReference>
<gene>
    <name evidence="8" type="primary">sucC</name>
    <name evidence="8" type="ORF">MMJJ_17400</name>
</gene>
<dbReference type="Gene3D" id="3.40.50.261">
    <property type="entry name" value="Succinyl-CoA synthetase domains"/>
    <property type="match status" value="1"/>
</dbReference>
<feature type="domain" description="ATP-grasp" evidence="7">
    <location>
        <begin position="12"/>
        <end position="218"/>
    </location>
</feature>
<dbReference type="GO" id="GO:0046872">
    <property type="term" value="F:metal ion binding"/>
    <property type="evidence" value="ECO:0007669"/>
    <property type="project" value="UniProtKB-KW"/>
</dbReference>